<gene>
    <name evidence="7" type="ORF">IEO21_08745</name>
</gene>
<evidence type="ECO:0000256" key="2">
    <source>
        <dbReference type="ARBA" id="ARBA00022771"/>
    </source>
</evidence>
<keyword evidence="2 4" id="KW-0863">Zinc-finger</keyword>
<feature type="region of interest" description="Disordered" evidence="5">
    <location>
        <begin position="745"/>
        <end position="771"/>
    </location>
</feature>
<reference evidence="7" key="1">
    <citation type="submission" date="2020-11" db="EMBL/GenBank/DDBJ databases">
        <authorList>
            <person name="Koelle M."/>
            <person name="Horta M.A.C."/>
            <person name="Nowrousian M."/>
            <person name="Ohm R.A."/>
            <person name="Benz P."/>
            <person name="Pilgard A."/>
        </authorList>
    </citation>
    <scope>NUCLEOTIDE SEQUENCE</scope>
    <source>
        <strain evidence="7">FPRL280</strain>
    </source>
</reference>
<organism evidence="7 8">
    <name type="scientific">Rhodonia placenta</name>
    <dbReference type="NCBI Taxonomy" id="104341"/>
    <lineage>
        <taxon>Eukaryota</taxon>
        <taxon>Fungi</taxon>
        <taxon>Dikarya</taxon>
        <taxon>Basidiomycota</taxon>
        <taxon>Agaricomycotina</taxon>
        <taxon>Agaricomycetes</taxon>
        <taxon>Polyporales</taxon>
        <taxon>Adustoporiaceae</taxon>
        <taxon>Rhodonia</taxon>
    </lineage>
</organism>
<name>A0A8H7NVW0_9APHY</name>
<evidence type="ECO:0000256" key="1">
    <source>
        <dbReference type="ARBA" id="ARBA00022723"/>
    </source>
</evidence>
<comment type="caution">
    <text evidence="7">The sequence shown here is derived from an EMBL/GenBank/DDBJ whole genome shotgun (WGS) entry which is preliminary data.</text>
</comment>
<dbReference type="InterPro" id="IPR027974">
    <property type="entry name" value="DUF4470"/>
</dbReference>
<dbReference type="PANTHER" id="PTHR10237">
    <property type="entry name" value="DEFORMED EPIDERMAL AUTOREGULATORY FACTOR 1 HOMOLOG SUPPRESSIN"/>
    <property type="match status" value="1"/>
</dbReference>
<dbReference type="GO" id="GO:0008270">
    <property type="term" value="F:zinc ion binding"/>
    <property type="evidence" value="ECO:0007669"/>
    <property type="project" value="UniProtKB-KW"/>
</dbReference>
<dbReference type="GO" id="GO:0005634">
    <property type="term" value="C:nucleus"/>
    <property type="evidence" value="ECO:0007669"/>
    <property type="project" value="TreeGrafter"/>
</dbReference>
<evidence type="ECO:0000313" key="7">
    <source>
        <dbReference type="EMBL" id="KAF9806274.1"/>
    </source>
</evidence>
<dbReference type="InterPro" id="IPR002893">
    <property type="entry name" value="Znf_MYND"/>
</dbReference>
<keyword evidence="1" id="KW-0479">Metal-binding</keyword>
<dbReference type="Pfam" id="PF14737">
    <property type="entry name" value="DUF4470"/>
    <property type="match status" value="1"/>
</dbReference>
<feature type="domain" description="MYND-type" evidence="6">
    <location>
        <begin position="1103"/>
        <end position="1142"/>
    </location>
</feature>
<sequence>MSHPLFWPGKYYWFPIGNTAAVCYSRDLAPEEPGNILLLGCGDPRNVLYTIYNEPTNGTRRLDFTCCDSEPAVLARNVLLLTLVIDQQSYTNTVWNIFYHLYLDDASHQALLAQCRKLVALAGTAQRWRDSPYGRIIRFCSDYSRNELQRHWSLYADMHELPEARKQAIRAAFSRVSEFNLSTKGVAGAARSAGPLMHLILEPTISLFSHYWKTGTTIFDSPAITQATLINPTFVYSLAGESGHAYHSTEPLAGFHLAALAGNSERTVTMKDIVEGAKAEFADWCTAFISHLSSSSSRVPIIRLVVGDAMAVCSYLERHGNMETIRGTTPVAQWKTQPMAFNKEYASEGFPDCFNVIDTSNLVDHIDLLNVLVIALPLLEPPPRPSVLYTESLLFDGLNPTKDFARRLRANLTVMSLLLGVTPIDYLSGFSSRSNTHDLMLHAAVGTDAAQFHQVTTWKTPLTGDPYAYRCGGAALPPVFDHIQLGTFLYDLYHDLFEKEDAFYLLGLKKKQRAKALAHSDIIHINRETYVLFLKLVKGRLCISREVWNRVMLRFWDLFEADQTLVMDKVYGQEFVTQLHLHHVVTLPFLSFPPQKLGRFAGWASVPTLVRVILIVPREKLSKLSDIAQDNLTPPLQCDILGPEKINSFASVHAAFGHAYTVGTRESPRVSFEQDPEEWNGTSPLIVSFILAARYLEFQPHHLQRVALSIPNFSGSARVTIAGHGESLCIHSADLTDESSVLLVPERHSPPDQPSSPISSSSSPSLAHGDRTEIGTSGRAVVALDEQCELPSIVQISPCTMKLTLCGSVQYVTYPFPVIESQNRLRLARKSRYIQVVAHVYGPFQPEGMKLNPFPVIDIDRQLTLWSMHRVNLRCMPSLVLGAPRSIQRLNGHVGSMMSNREHSLLRKGHKGDPVLSLKQSLLTIFHRAAGNLEGEPRRLLALIDDATNNVDTLIFVDTFHYDLQHHTIVCSGYVLSTTEEFMSRMRVPFGRLVEQGRISHLRLYSGEPKLWKQLLPALAERCRFSWQHTDKCEYRKKGTIPLSEESDEDPLCSCGRGKDVACMNRNELWRPFAPHVTRIALSPLFAVSYLETVGRQTSSHRCFVCRGNGQPNIRACSSCKKVRYCSKACQTKHWREHKTQCVTSDA</sequence>
<evidence type="ECO:0000256" key="4">
    <source>
        <dbReference type="PROSITE-ProRule" id="PRU00134"/>
    </source>
</evidence>
<feature type="compositionally biased region" description="Low complexity" evidence="5">
    <location>
        <begin position="755"/>
        <end position="765"/>
    </location>
</feature>
<dbReference type="AlphaFoldDB" id="A0A8H7NVW0"/>
<dbReference type="GO" id="GO:0000981">
    <property type="term" value="F:DNA-binding transcription factor activity, RNA polymerase II-specific"/>
    <property type="evidence" value="ECO:0007669"/>
    <property type="project" value="TreeGrafter"/>
</dbReference>
<reference evidence="7" key="2">
    <citation type="journal article" name="Front. Microbiol.">
        <title>Degradative Capacity of Two Strains of Rhodonia placenta: From Phenotype to Genotype.</title>
        <authorList>
            <person name="Kolle M."/>
            <person name="Horta M.A.C."/>
            <person name="Nowrousian M."/>
            <person name="Ohm R.A."/>
            <person name="Benz J.P."/>
            <person name="Pilgard A."/>
        </authorList>
    </citation>
    <scope>NUCLEOTIDE SEQUENCE</scope>
    <source>
        <strain evidence="7">FPRL280</strain>
    </source>
</reference>
<keyword evidence="3" id="KW-0862">Zinc</keyword>
<dbReference type="InterPro" id="IPR024119">
    <property type="entry name" value="TF_DEAF-1"/>
</dbReference>
<evidence type="ECO:0000256" key="3">
    <source>
        <dbReference type="ARBA" id="ARBA00022833"/>
    </source>
</evidence>
<dbReference type="EMBL" id="JADOXO010000339">
    <property type="protein sequence ID" value="KAF9806274.1"/>
    <property type="molecule type" value="Genomic_DNA"/>
</dbReference>
<dbReference type="PANTHER" id="PTHR10237:SF15">
    <property type="entry name" value="LD37257P"/>
    <property type="match status" value="1"/>
</dbReference>
<dbReference type="Pfam" id="PF01753">
    <property type="entry name" value="zf-MYND"/>
    <property type="match status" value="1"/>
</dbReference>
<accession>A0A8H7NVW0</accession>
<evidence type="ECO:0000259" key="6">
    <source>
        <dbReference type="PROSITE" id="PS50865"/>
    </source>
</evidence>
<evidence type="ECO:0000256" key="5">
    <source>
        <dbReference type="SAM" id="MobiDB-lite"/>
    </source>
</evidence>
<dbReference type="Proteomes" id="UP000639403">
    <property type="component" value="Unassembled WGS sequence"/>
</dbReference>
<evidence type="ECO:0000313" key="8">
    <source>
        <dbReference type="Proteomes" id="UP000639403"/>
    </source>
</evidence>
<dbReference type="SUPFAM" id="SSF144232">
    <property type="entry name" value="HIT/MYND zinc finger-like"/>
    <property type="match status" value="1"/>
</dbReference>
<proteinExistence type="predicted"/>
<protein>
    <recommendedName>
        <fullName evidence="6">MYND-type domain-containing protein</fullName>
    </recommendedName>
</protein>
<dbReference type="Gene3D" id="6.10.140.2220">
    <property type="match status" value="1"/>
</dbReference>
<dbReference type="PROSITE" id="PS50865">
    <property type="entry name" value="ZF_MYND_2"/>
    <property type="match status" value="1"/>
</dbReference>